<evidence type="ECO:0000313" key="1">
    <source>
        <dbReference type="EMBL" id="ASZ09238.1"/>
    </source>
</evidence>
<name>A0A249SNK9_9MOLU</name>
<proteinExistence type="predicted"/>
<protein>
    <submittedName>
        <fullName evidence="1">Uncharacterized protein</fullName>
    </submittedName>
</protein>
<dbReference type="Proteomes" id="UP000232229">
    <property type="component" value="Chromosome"/>
</dbReference>
<evidence type="ECO:0000313" key="2">
    <source>
        <dbReference type="Proteomes" id="UP000232229"/>
    </source>
</evidence>
<dbReference type="RefSeq" id="WP_027875562.1">
    <property type="nucleotide sequence ID" value="NZ_CP023173.1"/>
</dbReference>
<sequence>MITETGITDYSFLGIRYDKKIGLDSEGNLIFKQNDGNEGMQIELEINSDVSNTSKLFLIMKEYFEKIIGQYVYNKICLEYIYRPVNSKIYEDEIKNQVFNQKETQKQFFENLIDDSEKKLIVKK</sequence>
<keyword evidence="2" id="KW-1185">Reference proteome</keyword>
<gene>
    <name evidence="1" type="ORF">CK556_02645</name>
</gene>
<dbReference type="KEGG" id="mchc:CK556_02645"/>
<dbReference type="EMBL" id="CP023173">
    <property type="protein sequence ID" value="ASZ09238.1"/>
    <property type="molecule type" value="Genomic_DNA"/>
</dbReference>
<dbReference type="AlphaFoldDB" id="A0A249SNK9"/>
<reference evidence="1 2" key="1">
    <citation type="submission" date="2017-08" db="EMBL/GenBank/DDBJ databases">
        <title>Complete Genome Sequence of Mesoplasma chauliocola.</title>
        <authorList>
            <person name="Knight T.F.Jr."/>
            <person name="Citino T."/>
        </authorList>
    </citation>
    <scope>NUCLEOTIDE SEQUENCE [LARGE SCALE GENOMIC DNA]</scope>
    <source>
        <strain evidence="1 2">CHPA-2</strain>
    </source>
</reference>
<accession>A0A249SNK9</accession>
<organism evidence="1 2">
    <name type="scientific">Mesoplasma chauliocola</name>
    <dbReference type="NCBI Taxonomy" id="216427"/>
    <lineage>
        <taxon>Bacteria</taxon>
        <taxon>Bacillati</taxon>
        <taxon>Mycoplasmatota</taxon>
        <taxon>Mollicutes</taxon>
        <taxon>Entomoplasmatales</taxon>
        <taxon>Entomoplasmataceae</taxon>
        <taxon>Mesoplasma</taxon>
    </lineage>
</organism>